<proteinExistence type="predicted"/>
<gene>
    <name evidence="2" type="ORF">KFE25_005634</name>
</gene>
<name>A0A8J5XMF3_DIALT</name>
<dbReference type="Pfam" id="PF13704">
    <property type="entry name" value="Glyco_tranf_2_4"/>
    <property type="match status" value="1"/>
</dbReference>
<feature type="chain" id="PRO_5035284793" description="Glycosyltransferase family 92 protein" evidence="1">
    <location>
        <begin position="20"/>
        <end position="437"/>
    </location>
</feature>
<organism evidence="2 3">
    <name type="scientific">Diacronema lutheri</name>
    <name type="common">Unicellular marine alga</name>
    <name type="synonym">Monochrysis lutheri</name>
    <dbReference type="NCBI Taxonomy" id="2081491"/>
    <lineage>
        <taxon>Eukaryota</taxon>
        <taxon>Haptista</taxon>
        <taxon>Haptophyta</taxon>
        <taxon>Pavlovophyceae</taxon>
        <taxon>Pavlovales</taxon>
        <taxon>Pavlovaceae</taxon>
        <taxon>Diacronema</taxon>
    </lineage>
</organism>
<accession>A0A8J5XMF3</accession>
<sequence length="437" mass="47571">MQSATFAVLVLVLALGRTGVPTTGVRASTAATPRFLLFTRAHHDAPFVEFFVDYYDALGFDRILLLDTGNHSLLNVARPEKLELHHVPNHADGLLAEYLHLALAARAEWFFTVDADEFLVLDAPSIGAFVDRVEAAHGRVDMFYFRWLMVDHMAPFCAEEQPFARMVLGSATTPHFLHRHIVRTSLATAVRPHCIDTADRKSRVRVYHDGFMSTMRAGAACGEVNVIARGAREPSYADSALVHVHTRSLTDMLLKALGTKFEGKGLLSEPGDLAALILQAPTMPSELLLQSVLSVVGTKAVLAFVDAVLLPRKLAATFGEAHASREFLTRRLKALLTVAPPIVRARGMCVQRHERQSARDMLFALNNATAAKAAASHATSRAPPTNVSLREYERFAHAVASAFATEGRAYRADPSKSLLIDVVARTNAAIRAGAAAP</sequence>
<dbReference type="Proteomes" id="UP000751190">
    <property type="component" value="Unassembled WGS sequence"/>
</dbReference>
<evidence type="ECO:0000256" key="1">
    <source>
        <dbReference type="SAM" id="SignalP"/>
    </source>
</evidence>
<reference evidence="2" key="1">
    <citation type="submission" date="2021-05" db="EMBL/GenBank/DDBJ databases">
        <title>The genome of the haptophyte Pavlova lutheri (Diacronema luteri, Pavlovales) - a model for lipid biosynthesis in eukaryotic algae.</title>
        <authorList>
            <person name="Hulatt C.J."/>
            <person name="Posewitz M.C."/>
        </authorList>
    </citation>
    <scope>NUCLEOTIDE SEQUENCE</scope>
    <source>
        <strain evidence="2">NIVA-4/92</strain>
    </source>
</reference>
<evidence type="ECO:0008006" key="4">
    <source>
        <dbReference type="Google" id="ProtNLM"/>
    </source>
</evidence>
<feature type="signal peptide" evidence="1">
    <location>
        <begin position="1"/>
        <end position="19"/>
    </location>
</feature>
<keyword evidence="1" id="KW-0732">Signal</keyword>
<evidence type="ECO:0000313" key="3">
    <source>
        <dbReference type="Proteomes" id="UP000751190"/>
    </source>
</evidence>
<keyword evidence="3" id="KW-1185">Reference proteome</keyword>
<protein>
    <recommendedName>
        <fullName evidence="4">Glycosyltransferase family 92 protein</fullName>
    </recommendedName>
</protein>
<dbReference type="AlphaFoldDB" id="A0A8J5XMF3"/>
<dbReference type="EMBL" id="JAGTXO010000009">
    <property type="protein sequence ID" value="KAG8466064.1"/>
    <property type="molecule type" value="Genomic_DNA"/>
</dbReference>
<comment type="caution">
    <text evidence="2">The sequence shown here is derived from an EMBL/GenBank/DDBJ whole genome shotgun (WGS) entry which is preliminary data.</text>
</comment>
<evidence type="ECO:0000313" key="2">
    <source>
        <dbReference type="EMBL" id="KAG8466064.1"/>
    </source>
</evidence>